<keyword evidence="1" id="KW-0472">Membrane</keyword>
<protein>
    <recommendedName>
        <fullName evidence="4">H(+)-exporting diphosphatase</fullName>
    </recommendedName>
</protein>
<evidence type="ECO:0000256" key="1">
    <source>
        <dbReference type="SAM" id="Phobius"/>
    </source>
</evidence>
<feature type="transmembrane region" description="Helical" evidence="1">
    <location>
        <begin position="97"/>
        <end position="118"/>
    </location>
</feature>
<organism evidence="2 3">
    <name type="scientific">Polarella glacialis</name>
    <name type="common">Dinoflagellate</name>
    <dbReference type="NCBI Taxonomy" id="89957"/>
    <lineage>
        <taxon>Eukaryota</taxon>
        <taxon>Sar</taxon>
        <taxon>Alveolata</taxon>
        <taxon>Dinophyceae</taxon>
        <taxon>Suessiales</taxon>
        <taxon>Suessiaceae</taxon>
        <taxon>Polarella</taxon>
    </lineage>
</organism>
<feature type="non-terminal residue" evidence="2">
    <location>
        <position position="172"/>
    </location>
</feature>
<dbReference type="Proteomes" id="UP000626109">
    <property type="component" value="Unassembled WGS sequence"/>
</dbReference>
<keyword evidence="1" id="KW-0812">Transmembrane</keyword>
<feature type="transmembrane region" description="Helical" evidence="1">
    <location>
        <begin position="24"/>
        <end position="44"/>
    </location>
</feature>
<feature type="non-terminal residue" evidence="2">
    <location>
        <position position="1"/>
    </location>
</feature>
<keyword evidence="1" id="KW-1133">Transmembrane helix</keyword>
<evidence type="ECO:0000313" key="2">
    <source>
        <dbReference type="EMBL" id="CAE8665803.1"/>
    </source>
</evidence>
<feature type="transmembrane region" description="Helical" evidence="1">
    <location>
        <begin position="65"/>
        <end position="85"/>
    </location>
</feature>
<reference evidence="2" key="1">
    <citation type="submission" date="2021-02" db="EMBL/GenBank/DDBJ databases">
        <authorList>
            <person name="Dougan E. K."/>
            <person name="Rhodes N."/>
            <person name="Thang M."/>
            <person name="Chan C."/>
        </authorList>
    </citation>
    <scope>NUCLEOTIDE SEQUENCE</scope>
</reference>
<comment type="caution">
    <text evidence="2">The sequence shown here is derived from an EMBL/GenBank/DDBJ whole genome shotgun (WGS) entry which is preliminary data.</text>
</comment>
<dbReference type="AlphaFoldDB" id="A0A813IY52"/>
<dbReference type="EMBL" id="CAJNNW010020173">
    <property type="protein sequence ID" value="CAE8665803.1"/>
    <property type="molecule type" value="Genomic_DNA"/>
</dbReference>
<sequence length="172" mass="18361">VFPNIEGLEAEPEMPKTNSVIMELYTVGAICTVIAIAVALNLGHEAEEEGEAALEGSVLHRIGEISTSGFAMLFAWCTLFSTRWICVKYPIFLMPSIMGRVLLALVLSIFAGLMVFLLDVIDDAARERAGAEAGTKAIRTIIQALAILVGFSWEHCFDGGVAAVASTTANKA</sequence>
<evidence type="ECO:0000313" key="3">
    <source>
        <dbReference type="Proteomes" id="UP000626109"/>
    </source>
</evidence>
<gene>
    <name evidence="2" type="ORF">PGLA2088_LOCUS16030</name>
</gene>
<proteinExistence type="predicted"/>
<evidence type="ECO:0008006" key="4">
    <source>
        <dbReference type="Google" id="ProtNLM"/>
    </source>
</evidence>
<accession>A0A813IY52</accession>
<name>A0A813IY52_POLGL</name>